<dbReference type="Gene3D" id="1.50.40.10">
    <property type="entry name" value="Mitochondrial carrier domain"/>
    <property type="match status" value="1"/>
</dbReference>
<keyword evidence="4 8" id="KW-0812">Transmembrane</keyword>
<keyword evidence="3 9" id="KW-0813">Transport</keyword>
<comment type="subcellular location">
    <subcellularLocation>
        <location evidence="1">Membrane</location>
        <topology evidence="1">Multi-pass membrane protein</topology>
    </subcellularLocation>
</comment>
<dbReference type="EMBL" id="JAPWTK010000058">
    <property type="protein sequence ID" value="KAJ8953240.1"/>
    <property type="molecule type" value="Genomic_DNA"/>
</dbReference>
<comment type="caution">
    <text evidence="11">The sequence shown here is derived from an EMBL/GenBank/DDBJ whole genome shotgun (WGS) entry which is preliminary data.</text>
</comment>
<proteinExistence type="inferred from homology"/>
<dbReference type="InterPro" id="IPR044712">
    <property type="entry name" value="SLC25A32-like"/>
</dbReference>
<feature type="transmembrane region" description="Helical" evidence="10">
    <location>
        <begin position="250"/>
        <end position="273"/>
    </location>
</feature>
<dbReference type="Proteomes" id="UP001162162">
    <property type="component" value="Unassembled WGS sequence"/>
</dbReference>
<evidence type="ECO:0000256" key="5">
    <source>
        <dbReference type="ARBA" id="ARBA00022737"/>
    </source>
</evidence>
<evidence type="ECO:0000256" key="4">
    <source>
        <dbReference type="ARBA" id="ARBA00022692"/>
    </source>
</evidence>
<keyword evidence="7 8" id="KW-0472">Membrane</keyword>
<evidence type="ECO:0008006" key="13">
    <source>
        <dbReference type="Google" id="ProtNLM"/>
    </source>
</evidence>
<reference evidence="11" key="1">
    <citation type="journal article" date="2023" name="Insect Mol. Biol.">
        <title>Genome sequencing provides insights into the evolution of gene families encoding plant cell wall-degrading enzymes in longhorned beetles.</title>
        <authorList>
            <person name="Shin N.R."/>
            <person name="Okamura Y."/>
            <person name="Kirsch R."/>
            <person name="Pauchet Y."/>
        </authorList>
    </citation>
    <scope>NUCLEOTIDE SEQUENCE</scope>
    <source>
        <strain evidence="11">AMC_N1</strain>
    </source>
</reference>
<dbReference type="GO" id="GO:0016020">
    <property type="term" value="C:membrane"/>
    <property type="evidence" value="ECO:0007669"/>
    <property type="project" value="UniProtKB-SubCell"/>
</dbReference>
<organism evidence="11 12">
    <name type="scientific">Aromia moschata</name>
    <dbReference type="NCBI Taxonomy" id="1265417"/>
    <lineage>
        <taxon>Eukaryota</taxon>
        <taxon>Metazoa</taxon>
        <taxon>Ecdysozoa</taxon>
        <taxon>Arthropoda</taxon>
        <taxon>Hexapoda</taxon>
        <taxon>Insecta</taxon>
        <taxon>Pterygota</taxon>
        <taxon>Neoptera</taxon>
        <taxon>Endopterygota</taxon>
        <taxon>Coleoptera</taxon>
        <taxon>Polyphaga</taxon>
        <taxon>Cucujiformia</taxon>
        <taxon>Chrysomeloidea</taxon>
        <taxon>Cerambycidae</taxon>
        <taxon>Cerambycinae</taxon>
        <taxon>Callichromatini</taxon>
        <taxon>Aromia</taxon>
    </lineage>
</organism>
<dbReference type="InterPro" id="IPR023395">
    <property type="entry name" value="MCP_dom_sf"/>
</dbReference>
<dbReference type="GO" id="GO:0055085">
    <property type="term" value="P:transmembrane transport"/>
    <property type="evidence" value="ECO:0007669"/>
    <property type="project" value="InterPro"/>
</dbReference>
<gene>
    <name evidence="11" type="ORF">NQ318_015820</name>
</gene>
<feature type="repeat" description="Solcar" evidence="8">
    <location>
        <begin position="98"/>
        <end position="188"/>
    </location>
</feature>
<evidence type="ECO:0000256" key="2">
    <source>
        <dbReference type="ARBA" id="ARBA00006375"/>
    </source>
</evidence>
<evidence type="ECO:0000256" key="9">
    <source>
        <dbReference type="RuleBase" id="RU000488"/>
    </source>
</evidence>
<evidence type="ECO:0000256" key="10">
    <source>
        <dbReference type="SAM" id="Phobius"/>
    </source>
</evidence>
<dbReference type="SUPFAM" id="SSF103506">
    <property type="entry name" value="Mitochondrial carrier"/>
    <property type="match status" value="1"/>
</dbReference>
<dbReference type="InterPro" id="IPR018108">
    <property type="entry name" value="MCP_transmembrane"/>
</dbReference>
<evidence type="ECO:0000256" key="6">
    <source>
        <dbReference type="ARBA" id="ARBA00022989"/>
    </source>
</evidence>
<feature type="transmembrane region" description="Helical" evidence="10">
    <location>
        <begin position="20"/>
        <end position="40"/>
    </location>
</feature>
<evidence type="ECO:0000256" key="7">
    <source>
        <dbReference type="ARBA" id="ARBA00023136"/>
    </source>
</evidence>
<sequence length="278" mass="31691">MKNSSKKNISVFSHFKYEHLLAGISGGAISTLILHPLDLMKISKRWQNYDSSLGKKVLEDCTGVAPNVWGSGSAWGFYFLFLQFYKNWIQQGDTRYPLGPYLHMLAAAEAGVLTLLVTNPIWVVKTRLCLQYGNEDAYLSKGGQFYKGMSDRSSKFTETKASGGFVPGMFGVTHGALQFMTYEEMKAFYNQYRKLPHDNKLVFAAVSKLIAAAATYPYQVLRARLQDQHHDYSGTWDCIKKTWKYERMRGFYKGLAPYLLHVTPNICLVMLIYEKFTT</sequence>
<protein>
    <recommendedName>
        <fullName evidence="13">Mitochondrial folate transporter/carrier</fullName>
    </recommendedName>
</protein>
<evidence type="ECO:0000313" key="11">
    <source>
        <dbReference type="EMBL" id="KAJ8953240.1"/>
    </source>
</evidence>
<dbReference type="PANTHER" id="PTHR45683">
    <property type="entry name" value="MITOCHONDRIAL NICOTINAMIDE ADENINE DINUCLEOTIDE TRANSPORTER 1-RELATED-RELATED"/>
    <property type="match status" value="1"/>
</dbReference>
<evidence type="ECO:0000256" key="8">
    <source>
        <dbReference type="PROSITE-ProRule" id="PRU00282"/>
    </source>
</evidence>
<name>A0AAV8YP96_9CUCU</name>
<feature type="transmembrane region" description="Helical" evidence="10">
    <location>
        <begin position="61"/>
        <end position="81"/>
    </location>
</feature>
<evidence type="ECO:0000256" key="3">
    <source>
        <dbReference type="ARBA" id="ARBA00022448"/>
    </source>
</evidence>
<keyword evidence="5" id="KW-0677">Repeat</keyword>
<comment type="similarity">
    <text evidence="2 9">Belongs to the mitochondrial carrier (TC 2.A.29) family.</text>
</comment>
<keyword evidence="12" id="KW-1185">Reference proteome</keyword>
<feature type="transmembrane region" description="Helical" evidence="10">
    <location>
        <begin position="101"/>
        <end position="124"/>
    </location>
</feature>
<accession>A0AAV8YP96</accession>
<evidence type="ECO:0000256" key="1">
    <source>
        <dbReference type="ARBA" id="ARBA00004141"/>
    </source>
</evidence>
<keyword evidence="6 10" id="KW-1133">Transmembrane helix</keyword>
<evidence type="ECO:0000313" key="12">
    <source>
        <dbReference type="Proteomes" id="UP001162162"/>
    </source>
</evidence>
<dbReference type="PROSITE" id="PS50920">
    <property type="entry name" value="SOLCAR"/>
    <property type="match status" value="2"/>
</dbReference>
<feature type="repeat" description="Solcar" evidence="8">
    <location>
        <begin position="199"/>
        <end position="278"/>
    </location>
</feature>
<dbReference type="Pfam" id="PF00153">
    <property type="entry name" value="Mito_carr"/>
    <property type="match status" value="2"/>
</dbReference>
<dbReference type="GO" id="GO:0006862">
    <property type="term" value="P:nucleotide transport"/>
    <property type="evidence" value="ECO:0007669"/>
    <property type="project" value="InterPro"/>
</dbReference>
<dbReference type="AlphaFoldDB" id="A0AAV8YP96"/>